<proteinExistence type="predicted"/>
<dbReference type="Pfam" id="PF25285">
    <property type="entry name" value="DUF7875"/>
    <property type="match status" value="1"/>
</dbReference>
<protein>
    <recommendedName>
        <fullName evidence="1">DUF7875 domain-containing protein</fullName>
    </recommendedName>
</protein>
<feature type="domain" description="DUF7875" evidence="1">
    <location>
        <begin position="1"/>
        <end position="95"/>
    </location>
</feature>
<dbReference type="InterPro" id="IPR057197">
    <property type="entry name" value="DUF7875"/>
</dbReference>
<dbReference type="AlphaFoldDB" id="A0A2I0B3A5"/>
<dbReference type="STRING" id="1088818.A0A2I0B3A5"/>
<sequence length="97" mass="10639">MALRRMLGWSDGEVMRSEATPCTQLMRQTAGVMSVGGSLAFWVLCKLHYGPRITVPRSIRWAGCGAVTVGSSSALLVRLLSPECEPQNIAAYDRKRK</sequence>
<dbReference type="EMBL" id="KZ451918">
    <property type="protein sequence ID" value="PKA62269.1"/>
    <property type="molecule type" value="Genomic_DNA"/>
</dbReference>
<name>A0A2I0B3A5_9ASPA</name>
<organism evidence="2 3">
    <name type="scientific">Apostasia shenzhenica</name>
    <dbReference type="NCBI Taxonomy" id="1088818"/>
    <lineage>
        <taxon>Eukaryota</taxon>
        <taxon>Viridiplantae</taxon>
        <taxon>Streptophyta</taxon>
        <taxon>Embryophyta</taxon>
        <taxon>Tracheophyta</taxon>
        <taxon>Spermatophyta</taxon>
        <taxon>Magnoliopsida</taxon>
        <taxon>Liliopsida</taxon>
        <taxon>Asparagales</taxon>
        <taxon>Orchidaceae</taxon>
        <taxon>Apostasioideae</taxon>
        <taxon>Apostasia</taxon>
    </lineage>
</organism>
<dbReference type="PANTHER" id="PTHR36331:SF1">
    <property type="entry name" value="40S RIBOSOMAL PROTEIN"/>
    <property type="match status" value="1"/>
</dbReference>
<evidence type="ECO:0000313" key="2">
    <source>
        <dbReference type="EMBL" id="PKA62269.1"/>
    </source>
</evidence>
<reference evidence="2 3" key="1">
    <citation type="journal article" date="2017" name="Nature">
        <title>The Apostasia genome and the evolution of orchids.</title>
        <authorList>
            <person name="Zhang G.Q."/>
            <person name="Liu K.W."/>
            <person name="Li Z."/>
            <person name="Lohaus R."/>
            <person name="Hsiao Y.Y."/>
            <person name="Niu S.C."/>
            <person name="Wang J.Y."/>
            <person name="Lin Y.C."/>
            <person name="Xu Q."/>
            <person name="Chen L.J."/>
            <person name="Yoshida K."/>
            <person name="Fujiwara S."/>
            <person name="Wang Z.W."/>
            <person name="Zhang Y.Q."/>
            <person name="Mitsuda N."/>
            <person name="Wang M."/>
            <person name="Liu G.H."/>
            <person name="Pecoraro L."/>
            <person name="Huang H.X."/>
            <person name="Xiao X.J."/>
            <person name="Lin M."/>
            <person name="Wu X.Y."/>
            <person name="Wu W.L."/>
            <person name="Chen Y.Y."/>
            <person name="Chang S.B."/>
            <person name="Sakamoto S."/>
            <person name="Ohme-Takagi M."/>
            <person name="Yagi M."/>
            <person name="Zeng S.J."/>
            <person name="Shen C.Y."/>
            <person name="Yeh C.M."/>
            <person name="Luo Y.B."/>
            <person name="Tsai W.C."/>
            <person name="Van de Peer Y."/>
            <person name="Liu Z.J."/>
        </authorList>
    </citation>
    <scope>NUCLEOTIDE SEQUENCE [LARGE SCALE GENOMIC DNA]</scope>
    <source>
        <strain evidence="3">cv. Shenzhen</strain>
        <tissue evidence="2">Stem</tissue>
    </source>
</reference>
<dbReference type="PANTHER" id="PTHR36331">
    <property type="entry name" value="40S RIBOSOMAL PROTEIN"/>
    <property type="match status" value="1"/>
</dbReference>
<gene>
    <name evidence="2" type="ORF">AXF42_Ash016061</name>
</gene>
<evidence type="ECO:0000313" key="3">
    <source>
        <dbReference type="Proteomes" id="UP000236161"/>
    </source>
</evidence>
<dbReference type="OrthoDB" id="1857261at2759"/>
<keyword evidence="3" id="KW-1185">Reference proteome</keyword>
<accession>A0A2I0B3A5</accession>
<dbReference type="Proteomes" id="UP000236161">
    <property type="component" value="Unassembled WGS sequence"/>
</dbReference>
<evidence type="ECO:0000259" key="1">
    <source>
        <dbReference type="Pfam" id="PF25285"/>
    </source>
</evidence>